<feature type="compositionally biased region" description="Basic residues" evidence="1">
    <location>
        <begin position="11"/>
        <end position="20"/>
    </location>
</feature>
<keyword evidence="3" id="KW-1185">Reference proteome</keyword>
<proteinExistence type="predicted"/>
<sequence length="76" mass="8515">MLLVSNYRARETHRHQRAERRRAELPHPPARPQHPAHGQHDPRPARDGAPPLSARAEQEVRRGTQGAARAGVPRVA</sequence>
<dbReference type="EMBL" id="JAPNNL010000239">
    <property type="protein sequence ID" value="MDA0638472.1"/>
    <property type="molecule type" value="Genomic_DNA"/>
</dbReference>
<feature type="region of interest" description="Disordered" evidence="1">
    <location>
        <begin position="1"/>
        <end position="76"/>
    </location>
</feature>
<reference evidence="2" key="1">
    <citation type="submission" date="2022-11" db="EMBL/GenBank/DDBJ databases">
        <title>Nonomuraea corallina sp. nov., a new species of the genus Nonomuraea isolated from sea side sediment in Thai sea.</title>
        <authorList>
            <person name="Ngamcharungchit C."/>
            <person name="Matsumoto A."/>
            <person name="Suriyachadkun C."/>
            <person name="Panbangred W."/>
            <person name="Inahashi Y."/>
            <person name="Intra B."/>
        </authorList>
    </citation>
    <scope>NUCLEOTIDE SEQUENCE</scope>
    <source>
        <strain evidence="2">MCN248</strain>
    </source>
</reference>
<accession>A0ABT4SMK4</accession>
<evidence type="ECO:0000256" key="1">
    <source>
        <dbReference type="SAM" id="MobiDB-lite"/>
    </source>
</evidence>
<name>A0ABT4SMK4_9ACTN</name>
<feature type="non-terminal residue" evidence="2">
    <location>
        <position position="76"/>
    </location>
</feature>
<organism evidence="2 3">
    <name type="scientific">Nonomuraea corallina</name>
    <dbReference type="NCBI Taxonomy" id="2989783"/>
    <lineage>
        <taxon>Bacteria</taxon>
        <taxon>Bacillati</taxon>
        <taxon>Actinomycetota</taxon>
        <taxon>Actinomycetes</taxon>
        <taxon>Streptosporangiales</taxon>
        <taxon>Streptosporangiaceae</taxon>
        <taxon>Nonomuraea</taxon>
    </lineage>
</organism>
<comment type="caution">
    <text evidence="2">The sequence shown here is derived from an EMBL/GenBank/DDBJ whole genome shotgun (WGS) entry which is preliminary data.</text>
</comment>
<evidence type="ECO:0000313" key="3">
    <source>
        <dbReference type="Proteomes" id="UP001144036"/>
    </source>
</evidence>
<evidence type="ECO:0000313" key="2">
    <source>
        <dbReference type="EMBL" id="MDA0638472.1"/>
    </source>
</evidence>
<dbReference type="Proteomes" id="UP001144036">
    <property type="component" value="Unassembled WGS sequence"/>
</dbReference>
<protein>
    <submittedName>
        <fullName evidence="2">Uncharacterized protein</fullName>
    </submittedName>
</protein>
<gene>
    <name evidence="2" type="ORF">OUY22_34125</name>
</gene>